<evidence type="ECO:0000313" key="3">
    <source>
        <dbReference type="Proteomes" id="UP000348942"/>
    </source>
</evidence>
<proteinExistence type="predicted"/>
<keyword evidence="1" id="KW-0175">Coiled coil</keyword>
<feature type="coiled-coil region" evidence="1">
    <location>
        <begin position="42"/>
        <end position="76"/>
    </location>
</feature>
<name>A0A5Q0TH20_9VIBR</name>
<dbReference type="Gene3D" id="3.30.450.40">
    <property type="match status" value="1"/>
</dbReference>
<dbReference type="PANTHER" id="PTHR38765">
    <property type="entry name" value="DUF484 DOMAIN-CONTAINING PROTEIN"/>
    <property type="match status" value="1"/>
</dbReference>
<protein>
    <submittedName>
        <fullName evidence="2">DUF484 family protein</fullName>
    </submittedName>
</protein>
<sequence>MAADNLTAEIVADYLKDHPDFFADRGRLLDRLSISHQQQGAVSLVEIQMRRQRQKIEELEEDITQLMSLAAKNDRTFHQLMDLQQQLLRCDSLSQLVTALDGYANNIGLKSHIFLLDQQYNKWALEAETHQRFITNHLNGKQAYLGRLNRNDRHALFGGDRFASDELSELGSYVILPLVRKESLGLLAFSSQEGGHFQPEMDTLFLNHLCALVAFLVVSITQEDDAEINSVEKLSCVNES</sequence>
<reference evidence="2 3" key="1">
    <citation type="submission" date="2019-10" db="EMBL/GenBank/DDBJ databases">
        <title>Vibrio sp. nov., isolated from Coralline algae surface.</title>
        <authorList>
            <person name="Geng Y."/>
            <person name="Zhang X."/>
        </authorList>
    </citation>
    <scope>NUCLEOTIDE SEQUENCE [LARGE SCALE GENOMIC DNA]</scope>
    <source>
        <strain evidence="2 3">SM1977</strain>
    </source>
</reference>
<accession>A0A5Q0TH20</accession>
<dbReference type="InterPro" id="IPR007435">
    <property type="entry name" value="DUF484"/>
</dbReference>
<gene>
    <name evidence="2" type="ORF">GFB47_00100</name>
</gene>
<dbReference type="InterPro" id="IPR029016">
    <property type="entry name" value="GAF-like_dom_sf"/>
</dbReference>
<dbReference type="AlphaFoldDB" id="A0A5Q0TH20"/>
<keyword evidence="3" id="KW-1185">Reference proteome</keyword>
<evidence type="ECO:0000313" key="2">
    <source>
        <dbReference type="EMBL" id="QGA65951.1"/>
    </source>
</evidence>
<dbReference type="PANTHER" id="PTHR38765:SF1">
    <property type="entry name" value="DUF484 DOMAIN-CONTAINING PROTEIN"/>
    <property type="match status" value="1"/>
</dbReference>
<dbReference type="Pfam" id="PF04340">
    <property type="entry name" value="DUF484"/>
    <property type="match status" value="1"/>
</dbReference>
<dbReference type="EMBL" id="CP045699">
    <property type="protein sequence ID" value="QGA65951.1"/>
    <property type="molecule type" value="Genomic_DNA"/>
</dbReference>
<organism evidence="2 3">
    <name type="scientific">Vibrio algicola</name>
    <dbReference type="NCBI Taxonomy" id="2662262"/>
    <lineage>
        <taxon>Bacteria</taxon>
        <taxon>Pseudomonadati</taxon>
        <taxon>Pseudomonadota</taxon>
        <taxon>Gammaproteobacteria</taxon>
        <taxon>Vibrionales</taxon>
        <taxon>Vibrionaceae</taxon>
        <taxon>Vibrio</taxon>
    </lineage>
</organism>
<dbReference type="Proteomes" id="UP000348942">
    <property type="component" value="Chromosome 1"/>
</dbReference>
<evidence type="ECO:0000256" key="1">
    <source>
        <dbReference type="SAM" id="Coils"/>
    </source>
</evidence>